<dbReference type="CDD" id="cd02440">
    <property type="entry name" value="AdoMet_MTases"/>
    <property type="match status" value="1"/>
</dbReference>
<organism evidence="2 3">
    <name type="scientific">Lysinibacillus louembei</name>
    <dbReference type="NCBI Taxonomy" id="1470088"/>
    <lineage>
        <taxon>Bacteria</taxon>
        <taxon>Bacillati</taxon>
        <taxon>Bacillota</taxon>
        <taxon>Bacilli</taxon>
        <taxon>Bacillales</taxon>
        <taxon>Bacillaceae</taxon>
        <taxon>Lysinibacillus</taxon>
    </lineage>
</organism>
<dbReference type="Gene3D" id="3.40.50.150">
    <property type="entry name" value="Vaccinia Virus protein VP39"/>
    <property type="match status" value="1"/>
</dbReference>
<dbReference type="Pfam" id="PF13649">
    <property type="entry name" value="Methyltransf_25"/>
    <property type="match status" value="1"/>
</dbReference>
<dbReference type="EMBL" id="CP137624">
    <property type="protein sequence ID" value="WPK13766.1"/>
    <property type="molecule type" value="Genomic_DNA"/>
</dbReference>
<dbReference type="InterPro" id="IPR041698">
    <property type="entry name" value="Methyltransf_25"/>
</dbReference>
<keyword evidence="2" id="KW-0808">Transferase</keyword>
<name>A0ABZ0S290_9BACI</name>
<protein>
    <submittedName>
        <fullName evidence="2">Class I SAM-dependent methyltransferase</fullName>
        <ecNumber evidence="2">2.1.-.-</ecNumber>
    </submittedName>
</protein>
<evidence type="ECO:0000259" key="1">
    <source>
        <dbReference type="Pfam" id="PF13649"/>
    </source>
</evidence>
<sequence>MNTYYGSLCSLFYDISKPTAPTDELNFYMSYTNKDMAILEPMCGSGRFMLEFIHNGYAIDGFDISQEMITRFQEKLEDSQYNGTLQCCEFASFHSEKLYDFIFIAAGSFSLITEDTQILSYLTQLKNWLQPDGKIALTVFTNVDYRNEQPTETADAPRTVQQQNIAIQLTGTTTYNPETGIAHSKMTYDLFENDTKTKSENEDFFVKYYRPNEFESFIVKAGLQIESAFSDYSKTPFNGQDSEAVVYILTRS</sequence>
<proteinExistence type="predicted"/>
<dbReference type="GO" id="GO:0008168">
    <property type="term" value="F:methyltransferase activity"/>
    <property type="evidence" value="ECO:0007669"/>
    <property type="project" value="UniProtKB-KW"/>
</dbReference>
<keyword evidence="3" id="KW-1185">Reference proteome</keyword>
<dbReference type="RefSeq" id="WP_319838211.1">
    <property type="nucleotide sequence ID" value="NZ_CP137624.1"/>
</dbReference>
<reference evidence="2 3" key="1">
    <citation type="submission" date="2023-09" db="EMBL/GenBank/DDBJ databases">
        <authorList>
            <person name="Page C.A."/>
            <person name="Perez-Diaz I.M."/>
        </authorList>
    </citation>
    <scope>NUCLEOTIDE SEQUENCE [LARGE SCALE GENOMIC DNA]</scope>
    <source>
        <strain evidence="2 3">Ll15</strain>
    </source>
</reference>
<accession>A0ABZ0S290</accession>
<dbReference type="InterPro" id="IPR029063">
    <property type="entry name" value="SAM-dependent_MTases_sf"/>
</dbReference>
<evidence type="ECO:0000313" key="3">
    <source>
        <dbReference type="Proteomes" id="UP001322664"/>
    </source>
</evidence>
<dbReference type="Gene3D" id="2.20.25.110">
    <property type="entry name" value="S-adenosyl-L-methionine-dependent methyltransferases"/>
    <property type="match status" value="1"/>
</dbReference>
<dbReference type="EC" id="2.1.-.-" evidence="2"/>
<dbReference type="GO" id="GO:0032259">
    <property type="term" value="P:methylation"/>
    <property type="evidence" value="ECO:0007669"/>
    <property type="project" value="UniProtKB-KW"/>
</dbReference>
<evidence type="ECO:0000313" key="2">
    <source>
        <dbReference type="EMBL" id="WPK13766.1"/>
    </source>
</evidence>
<gene>
    <name evidence="2" type="ORF">R6U77_08930</name>
</gene>
<dbReference type="Proteomes" id="UP001322664">
    <property type="component" value="Chromosome"/>
</dbReference>
<feature type="domain" description="Methyltransferase" evidence="1">
    <location>
        <begin position="38"/>
        <end position="133"/>
    </location>
</feature>
<keyword evidence="2" id="KW-0489">Methyltransferase</keyword>
<dbReference type="SUPFAM" id="SSF53335">
    <property type="entry name" value="S-adenosyl-L-methionine-dependent methyltransferases"/>
    <property type="match status" value="1"/>
</dbReference>